<feature type="chain" id="PRO_5017341958" evidence="1">
    <location>
        <begin position="26"/>
        <end position="146"/>
    </location>
</feature>
<proteinExistence type="predicted"/>
<sequence length="146" mass="15114">MRSHLPALMAVALTILPGLAGPALANKPLIGVACQGGFFVRAPTQKIYWIHGDPLEKTVVHDGADKLMALAECGSGTVAVFQDATDASRSRVFFSGDCRNLGQAGGNTRLVQEAAEPVASLTVDEGRLVIGLASGATRASTVCQQP</sequence>
<gene>
    <name evidence="2" type="ORF">PY32053_04153</name>
</gene>
<evidence type="ECO:0000256" key="1">
    <source>
        <dbReference type="SAM" id="SignalP"/>
    </source>
</evidence>
<dbReference type="RefSeq" id="WP_120444592.1">
    <property type="nucleotide sequence ID" value="NZ_CAUQGX010000096.1"/>
</dbReference>
<feature type="signal peptide" evidence="1">
    <location>
        <begin position="1"/>
        <end position="25"/>
    </location>
</feature>
<dbReference type="Proteomes" id="UP000272010">
    <property type="component" value="Plasmid pYEE2"/>
</dbReference>
<evidence type="ECO:0000313" key="2">
    <source>
        <dbReference type="EMBL" id="AYF03691.1"/>
    </source>
</evidence>
<accession>A0A386USU5</accession>
<dbReference type="AlphaFoldDB" id="A0A386USU5"/>
<reference evidence="3" key="1">
    <citation type="submission" date="2018-07" db="EMBL/GenBank/DDBJ databases">
        <title>Genome Structure of the Opportunistic Pathogen Paracoccus yeei (Alphaproteobacteria) and Identification of Putative Virulence Factors.</title>
        <authorList>
            <person name="Lasek R."/>
            <person name="Szuplewska M."/>
            <person name="Mitura M."/>
            <person name="Decewicz P."/>
            <person name="Chmielowska C."/>
            <person name="Pawlot A."/>
            <person name="Sentkowska D."/>
            <person name="Czarnecki J."/>
            <person name="Bartosik D."/>
        </authorList>
    </citation>
    <scope>NUCLEOTIDE SEQUENCE [LARGE SCALE GENOMIC DNA]</scope>
    <source>
        <strain evidence="3">CCUG 32053</strain>
        <plasmid evidence="3">pyee2</plasmid>
    </source>
</reference>
<protein>
    <submittedName>
        <fullName evidence="2">Uncharacterized protein</fullName>
    </submittedName>
</protein>
<evidence type="ECO:0000313" key="3">
    <source>
        <dbReference type="Proteomes" id="UP000272010"/>
    </source>
</evidence>
<name>A0A386USU5_9RHOB</name>
<keyword evidence="2" id="KW-0614">Plasmid</keyword>
<keyword evidence="1" id="KW-0732">Signal</keyword>
<organism evidence="2 3">
    <name type="scientific">Paracoccus yeei</name>
    <dbReference type="NCBI Taxonomy" id="147645"/>
    <lineage>
        <taxon>Bacteria</taxon>
        <taxon>Pseudomonadati</taxon>
        <taxon>Pseudomonadota</taxon>
        <taxon>Alphaproteobacteria</taxon>
        <taxon>Rhodobacterales</taxon>
        <taxon>Paracoccaceae</taxon>
        <taxon>Paracoccus</taxon>
    </lineage>
</organism>
<dbReference type="EMBL" id="CP031080">
    <property type="protein sequence ID" value="AYF03691.1"/>
    <property type="molecule type" value="Genomic_DNA"/>
</dbReference>
<geneLocation type="plasmid" evidence="3">
    <name>pyee2</name>
</geneLocation>